<feature type="compositionally biased region" description="Basic and acidic residues" evidence="2">
    <location>
        <begin position="515"/>
        <end position="525"/>
    </location>
</feature>
<feature type="compositionally biased region" description="Basic and acidic residues" evidence="2">
    <location>
        <begin position="440"/>
        <end position="450"/>
    </location>
</feature>
<reference evidence="5" key="3">
    <citation type="submission" date="2020-12" db="UniProtKB">
        <authorList>
            <consortium name="EnsemblPlants"/>
        </authorList>
    </citation>
    <scope>IDENTIFICATION</scope>
</reference>
<feature type="compositionally biased region" description="Low complexity" evidence="2">
    <location>
        <begin position="455"/>
        <end position="469"/>
    </location>
</feature>
<reference evidence="4 6" key="1">
    <citation type="journal article" date="2008" name="Science">
        <title>The Physcomitrella genome reveals evolutionary insights into the conquest of land by plants.</title>
        <authorList>
            <person name="Rensing S."/>
            <person name="Lang D."/>
            <person name="Zimmer A."/>
            <person name="Terry A."/>
            <person name="Salamov A."/>
            <person name="Shapiro H."/>
            <person name="Nishiyama T."/>
            <person name="Perroud P.-F."/>
            <person name="Lindquist E."/>
            <person name="Kamisugi Y."/>
            <person name="Tanahashi T."/>
            <person name="Sakakibara K."/>
            <person name="Fujita T."/>
            <person name="Oishi K."/>
            <person name="Shin-I T."/>
            <person name="Kuroki Y."/>
            <person name="Toyoda A."/>
            <person name="Suzuki Y."/>
            <person name="Hashimoto A."/>
            <person name="Yamaguchi K."/>
            <person name="Sugano A."/>
            <person name="Kohara Y."/>
            <person name="Fujiyama A."/>
            <person name="Anterola A."/>
            <person name="Aoki S."/>
            <person name="Ashton N."/>
            <person name="Barbazuk W.B."/>
            <person name="Barker E."/>
            <person name="Bennetzen J."/>
            <person name="Bezanilla M."/>
            <person name="Blankenship R."/>
            <person name="Cho S.H."/>
            <person name="Dutcher S."/>
            <person name="Estelle M."/>
            <person name="Fawcett J.A."/>
            <person name="Gundlach H."/>
            <person name="Hanada K."/>
            <person name="Heyl A."/>
            <person name="Hicks K.A."/>
            <person name="Hugh J."/>
            <person name="Lohr M."/>
            <person name="Mayer K."/>
            <person name="Melkozernov A."/>
            <person name="Murata T."/>
            <person name="Nelson D."/>
            <person name="Pils B."/>
            <person name="Prigge M."/>
            <person name="Reiss B."/>
            <person name="Renner T."/>
            <person name="Rombauts S."/>
            <person name="Rushton P."/>
            <person name="Sanderfoot A."/>
            <person name="Schween G."/>
            <person name="Shiu S.-H."/>
            <person name="Stueber K."/>
            <person name="Theodoulou F.L."/>
            <person name="Tu H."/>
            <person name="Van de Peer Y."/>
            <person name="Verrier P.J."/>
            <person name="Waters E."/>
            <person name="Wood A."/>
            <person name="Yang L."/>
            <person name="Cove D."/>
            <person name="Cuming A."/>
            <person name="Hasebe M."/>
            <person name="Lucas S."/>
            <person name="Mishler D.B."/>
            <person name="Reski R."/>
            <person name="Grigoriev I."/>
            <person name="Quatrano R.S."/>
            <person name="Boore J.L."/>
        </authorList>
    </citation>
    <scope>NUCLEOTIDE SEQUENCE [LARGE SCALE GENOMIC DNA]</scope>
    <source>
        <strain evidence="5 6">cv. Gransden 2004</strain>
    </source>
</reference>
<feature type="compositionally biased region" description="Polar residues" evidence="2">
    <location>
        <begin position="655"/>
        <end position="672"/>
    </location>
</feature>
<feature type="compositionally biased region" description="Basic and acidic residues" evidence="2">
    <location>
        <begin position="499"/>
        <end position="508"/>
    </location>
</feature>
<name>A0A2K1JEC2_PHYPA</name>
<dbReference type="PROSITE" id="PS50889">
    <property type="entry name" value="S4"/>
    <property type="match status" value="1"/>
</dbReference>
<dbReference type="PaxDb" id="3218-PP1S66_129V6.1"/>
<feature type="compositionally biased region" description="Low complexity" evidence="2">
    <location>
        <begin position="487"/>
        <end position="498"/>
    </location>
</feature>
<dbReference type="EMBL" id="ABEU02000015">
    <property type="protein sequence ID" value="PNR39864.1"/>
    <property type="molecule type" value="Genomic_DNA"/>
</dbReference>
<organism evidence="4">
    <name type="scientific">Physcomitrium patens</name>
    <name type="common">Spreading-leaved earth moss</name>
    <name type="synonym">Physcomitrella patens</name>
    <dbReference type="NCBI Taxonomy" id="3218"/>
    <lineage>
        <taxon>Eukaryota</taxon>
        <taxon>Viridiplantae</taxon>
        <taxon>Streptophyta</taxon>
        <taxon>Embryophyta</taxon>
        <taxon>Bryophyta</taxon>
        <taxon>Bryophytina</taxon>
        <taxon>Bryopsida</taxon>
        <taxon>Funariidae</taxon>
        <taxon>Funariales</taxon>
        <taxon>Funariaceae</taxon>
        <taxon>Physcomitrium</taxon>
    </lineage>
</organism>
<dbReference type="Proteomes" id="UP000006727">
    <property type="component" value="Chromosome 15"/>
</dbReference>
<feature type="region of interest" description="Disordered" evidence="2">
    <location>
        <begin position="738"/>
        <end position="778"/>
    </location>
</feature>
<proteinExistence type="predicted"/>
<evidence type="ECO:0000259" key="3">
    <source>
        <dbReference type="PROSITE" id="PS50126"/>
    </source>
</evidence>
<dbReference type="OMA" id="EPTIANM"/>
<accession>A0A2K1JEC2</accession>
<dbReference type="PANTHER" id="PTHR47600">
    <property type="entry name" value="NUCLEIC ACID-BINDING, OB-FOLD-LIKE PROTEIN"/>
    <property type="match status" value="1"/>
</dbReference>
<dbReference type="OrthoDB" id="1899990at2759"/>
<evidence type="ECO:0000256" key="2">
    <source>
        <dbReference type="SAM" id="MobiDB-lite"/>
    </source>
</evidence>
<dbReference type="SMART" id="SM00316">
    <property type="entry name" value="S1"/>
    <property type="match status" value="2"/>
</dbReference>
<dbReference type="RefSeq" id="XP_024396914.1">
    <property type="nucleotide sequence ID" value="XM_024541146.2"/>
</dbReference>
<dbReference type="Gramene" id="Pp3c15_23440V3.2">
    <property type="protein sequence ID" value="Pp3c15_23440V3.2"/>
    <property type="gene ID" value="Pp3c15_23440"/>
</dbReference>
<dbReference type="GO" id="GO:1901259">
    <property type="term" value="P:chloroplast rRNA processing"/>
    <property type="evidence" value="ECO:0000318"/>
    <property type="project" value="GO_Central"/>
</dbReference>
<dbReference type="SUPFAM" id="SSF50249">
    <property type="entry name" value="Nucleic acid-binding proteins"/>
    <property type="match status" value="1"/>
</dbReference>
<dbReference type="GO" id="GO:0019843">
    <property type="term" value="F:rRNA binding"/>
    <property type="evidence" value="ECO:0000318"/>
    <property type="project" value="GO_Central"/>
</dbReference>
<evidence type="ECO:0000313" key="5">
    <source>
        <dbReference type="EnsemblPlants" id="Pp3c15_23440V3.1"/>
    </source>
</evidence>
<dbReference type="Gene3D" id="2.40.50.140">
    <property type="entry name" value="Nucleic acid-binding proteins"/>
    <property type="match status" value="1"/>
</dbReference>
<dbReference type="InterPro" id="IPR003029">
    <property type="entry name" value="S1_domain"/>
</dbReference>
<keyword evidence="1" id="KW-0694">RNA-binding</keyword>
<dbReference type="GO" id="GO:0009507">
    <property type="term" value="C:chloroplast"/>
    <property type="evidence" value="ECO:0000318"/>
    <property type="project" value="GO_Central"/>
</dbReference>
<feature type="compositionally biased region" description="Basic and acidic residues" evidence="2">
    <location>
        <begin position="761"/>
        <end position="778"/>
    </location>
</feature>
<dbReference type="PROSITE" id="PS50126">
    <property type="entry name" value="S1"/>
    <property type="match status" value="1"/>
</dbReference>
<sequence>MAQPACSLQHPLGRRLALHCSQVDAGKALRFDSRVGDRTSGLVALRRRCRWGPQRSRFLRVMAMGRKKEVGKGGENERLELKLETTDLMELEFGKLLGEPRQATLAKVVGRKLNPDVSYVEIERKSLKKIQSSPPEISEAEFSRLLDQEGRVPLRSVRKPVVESTEDLPGLVKPPSRPGRPSFSEAEFSRLLNQEGRPSVRGRASETSEDLVGLAKPPSRPGQPLPQVSRRASSDNAAKSSSAAQRKKAVPLVTFGPGGFAAQTKKPRAEEDDYRSLVQKPAIPSPDSITPSWPKNDSVPPMLLGKSTKDVIDADYMNLVQKPAMRPVVPESSGAVASDVESSTKEVSKAPPLMNKPLLAKPSTKVSVSTGPLVVDIISSDVSEERFNKLLEMAGSTEEDEGVPSETPTSSASTVVEKPTKRKELPKLGSKPVLAAKPPPRIDEIRDAARGADLPSVSPMSSDDVPSTSLDSAAADLEITRSEENAEPVVSPSDAVSDVELKSAEEKSTVVAKSDNADSDGKESISKLVKKASPVAPVRPPKRIVKTTSDFVKEKIGDAEDNRLGKLSGEVKAAAKQSEAALPDSGSRGPSVMEVDQLDQRKRAEMRQRPLLRPAPPPVPPSIVNISPDSTESSTQKRILSRPAIPNPKPPQPYGASSQDLAAESFQQSGTSLPDKRIPSKEEEDKDWARAEALRESRAVEEVVFTKALPNGMLVNFGSLAGFVVAYELSSRRRPPSFATWAQDNGHAMSRKLNSSAASENHPKNDSEDSMETRTNGDDVEHKNLLKQYEEARANLLAALVGETAKVVVVAVDRERKQLRFSEKEAEGEGRELAQKKAQLMTSLNVGDVVKCTVKKVTNFGAFVELQGVPALIHISELSWNRVTDPSTILNHGDEVEVKVCRLDRYLQRINLSLKQMQPDPLRETLESLVSSDLRETATTARASNEDETTGMPELVGVTKRLKEYKGIDSVQLGRRIQGTALAPTFQVYLSVQLDDGFKLLARSGNQVQEVLVQTSLSRESMKNAIRACTFTDD</sequence>
<dbReference type="EnsemblPlants" id="Pp3c15_23440V3.2">
    <property type="protein sequence ID" value="Pp3c15_23440V3.2"/>
    <property type="gene ID" value="Pp3c15_23440"/>
</dbReference>
<dbReference type="FunCoup" id="A0A2K1JEC2">
    <property type="interactions" value="1832"/>
</dbReference>
<gene>
    <name evidence="5" type="primary">LOC112292552</name>
    <name evidence="4" type="ORF">PHYPA_020144</name>
</gene>
<evidence type="ECO:0000256" key="1">
    <source>
        <dbReference type="PROSITE-ProRule" id="PRU00182"/>
    </source>
</evidence>
<dbReference type="GeneID" id="112292552"/>
<evidence type="ECO:0000313" key="6">
    <source>
        <dbReference type="Proteomes" id="UP000006727"/>
    </source>
</evidence>
<dbReference type="Pfam" id="PF00575">
    <property type="entry name" value="S1"/>
    <property type="match status" value="1"/>
</dbReference>
<feature type="compositionally biased region" description="Low complexity" evidence="2">
    <location>
        <begin position="234"/>
        <end position="244"/>
    </location>
</feature>
<feature type="domain" description="S1 motif" evidence="3">
    <location>
        <begin position="847"/>
        <end position="915"/>
    </location>
</feature>
<dbReference type="EnsemblPlants" id="Pp3c15_23440V3.1">
    <property type="protein sequence ID" value="Pp3c15_23440V3.1"/>
    <property type="gene ID" value="Pp3c15_23440"/>
</dbReference>
<feature type="region of interest" description="Disordered" evidence="2">
    <location>
        <begin position="556"/>
        <end position="690"/>
    </location>
</feature>
<dbReference type="STRING" id="3218.A0A2K1JEC2"/>
<reference evidence="4 6" key="2">
    <citation type="journal article" date="2018" name="Plant J.">
        <title>The Physcomitrella patens chromosome-scale assembly reveals moss genome structure and evolution.</title>
        <authorList>
            <person name="Lang D."/>
            <person name="Ullrich K.K."/>
            <person name="Murat F."/>
            <person name="Fuchs J."/>
            <person name="Jenkins J."/>
            <person name="Haas F.B."/>
            <person name="Piednoel M."/>
            <person name="Gundlach H."/>
            <person name="Van Bel M."/>
            <person name="Meyberg R."/>
            <person name="Vives C."/>
            <person name="Morata J."/>
            <person name="Symeonidi A."/>
            <person name="Hiss M."/>
            <person name="Muchero W."/>
            <person name="Kamisugi Y."/>
            <person name="Saleh O."/>
            <person name="Blanc G."/>
            <person name="Decker E.L."/>
            <person name="van Gessel N."/>
            <person name="Grimwood J."/>
            <person name="Hayes R.D."/>
            <person name="Graham S.W."/>
            <person name="Gunter L.E."/>
            <person name="McDaniel S.F."/>
            <person name="Hoernstein S.N.W."/>
            <person name="Larsson A."/>
            <person name="Li F.W."/>
            <person name="Perroud P.F."/>
            <person name="Phillips J."/>
            <person name="Ranjan P."/>
            <person name="Rokshar D.S."/>
            <person name="Rothfels C.J."/>
            <person name="Schneider L."/>
            <person name="Shu S."/>
            <person name="Stevenson D.W."/>
            <person name="Thummler F."/>
            <person name="Tillich M."/>
            <person name="Villarreal Aguilar J.C."/>
            <person name="Widiez T."/>
            <person name="Wong G.K."/>
            <person name="Wymore A."/>
            <person name="Zhang Y."/>
            <person name="Zimmer A.D."/>
            <person name="Quatrano R.S."/>
            <person name="Mayer K.F.X."/>
            <person name="Goodstein D."/>
            <person name="Casacuberta J.M."/>
            <person name="Vandepoele K."/>
            <person name="Reski R."/>
            <person name="Cuming A.C."/>
            <person name="Tuskan G.A."/>
            <person name="Maumus F."/>
            <person name="Salse J."/>
            <person name="Schmutz J."/>
            <person name="Rensing S.A."/>
        </authorList>
    </citation>
    <scope>NUCLEOTIDE SEQUENCE [LARGE SCALE GENOMIC DNA]</scope>
    <source>
        <strain evidence="5 6">cv. Gransden 2004</strain>
    </source>
</reference>
<feature type="compositionally biased region" description="Polar residues" evidence="2">
    <location>
        <begin position="629"/>
        <end position="638"/>
    </location>
</feature>
<protein>
    <recommendedName>
        <fullName evidence="3">S1 motif domain-containing protein</fullName>
    </recommendedName>
</protein>
<dbReference type="Gramene" id="Pp3c15_23440V3.1">
    <property type="protein sequence ID" value="Pp3c15_23440V3.1"/>
    <property type="gene ID" value="Pp3c15_23440"/>
</dbReference>
<dbReference type="InterPro" id="IPR012340">
    <property type="entry name" value="NA-bd_OB-fold"/>
</dbReference>
<feature type="compositionally biased region" description="Basic and acidic residues" evidence="2">
    <location>
        <begin position="674"/>
        <end position="690"/>
    </location>
</feature>
<keyword evidence="6" id="KW-1185">Reference proteome</keyword>
<feature type="region of interest" description="Disordered" evidence="2">
    <location>
        <begin position="157"/>
        <end position="305"/>
    </location>
</feature>
<evidence type="ECO:0000313" key="4">
    <source>
        <dbReference type="EMBL" id="PNR39864.1"/>
    </source>
</evidence>
<dbReference type="CDD" id="cd05688">
    <property type="entry name" value="S1_RPS1_repeat_ec3"/>
    <property type="match status" value="1"/>
</dbReference>
<feature type="region of interest" description="Disordered" evidence="2">
    <location>
        <begin position="328"/>
        <end position="365"/>
    </location>
</feature>
<feature type="compositionally biased region" description="Basic and acidic residues" evidence="2">
    <location>
        <begin position="598"/>
        <end position="608"/>
    </location>
</feature>
<feature type="region of interest" description="Disordered" evidence="2">
    <location>
        <begin position="389"/>
        <end position="542"/>
    </location>
</feature>
<dbReference type="PANTHER" id="PTHR47600:SF1">
    <property type="entry name" value="NUCLEIC ACID-BINDING, OB-FOLD-LIKE PROTEIN"/>
    <property type="match status" value="1"/>
</dbReference>
<dbReference type="KEGG" id="ppp:112292552"/>
<dbReference type="AlphaFoldDB" id="A0A2K1JEC2"/>